<evidence type="ECO:0000313" key="2">
    <source>
        <dbReference type="Proteomes" id="UP000285262"/>
    </source>
</evidence>
<dbReference type="AlphaFoldDB" id="A0A415FV99"/>
<comment type="caution">
    <text evidence="1">The sequence shown here is derived from an EMBL/GenBank/DDBJ whole genome shotgun (WGS) entry which is preliminary data.</text>
</comment>
<organism evidence="1 2">
    <name type="scientific">Bifidobacterium adolescentis</name>
    <dbReference type="NCBI Taxonomy" id="1680"/>
    <lineage>
        <taxon>Bacteria</taxon>
        <taxon>Bacillati</taxon>
        <taxon>Actinomycetota</taxon>
        <taxon>Actinomycetes</taxon>
        <taxon>Bifidobacteriales</taxon>
        <taxon>Bifidobacteriaceae</taxon>
        <taxon>Bifidobacterium</taxon>
    </lineage>
</organism>
<dbReference type="EMBL" id="QRNG01000003">
    <property type="protein sequence ID" value="RHK26849.1"/>
    <property type="molecule type" value="Genomic_DNA"/>
</dbReference>
<proteinExistence type="predicted"/>
<reference evidence="1 2" key="1">
    <citation type="submission" date="2018-08" db="EMBL/GenBank/DDBJ databases">
        <title>A genome reference for cultivated species of the human gut microbiota.</title>
        <authorList>
            <person name="Zou Y."/>
            <person name="Xue W."/>
            <person name="Luo G."/>
        </authorList>
    </citation>
    <scope>NUCLEOTIDE SEQUENCE [LARGE SCALE GENOMIC DNA]</scope>
    <source>
        <strain evidence="1 2">AF45-19</strain>
    </source>
</reference>
<evidence type="ECO:0000313" key="1">
    <source>
        <dbReference type="EMBL" id="RHK26849.1"/>
    </source>
</evidence>
<name>A0A415FV99_BIFAD</name>
<protein>
    <submittedName>
        <fullName evidence="1">Sugar ABC transporter permease</fullName>
    </submittedName>
</protein>
<dbReference type="Proteomes" id="UP000285262">
    <property type="component" value="Unassembled WGS sequence"/>
</dbReference>
<sequence>MTTQAAASVAAPLHTPADQVRVNRHHADWRGWKFMWPF</sequence>
<feature type="non-terminal residue" evidence="1">
    <location>
        <position position="38"/>
    </location>
</feature>
<gene>
    <name evidence="1" type="ORF">DW072_03690</name>
</gene>
<accession>A0A415FV99</accession>